<proteinExistence type="predicted"/>
<name>A0ABQ5HQ93_9ASTR</name>
<dbReference type="EMBL" id="BQNB010019884">
    <property type="protein sequence ID" value="GJT90031.1"/>
    <property type="molecule type" value="Genomic_DNA"/>
</dbReference>
<evidence type="ECO:0000313" key="2">
    <source>
        <dbReference type="Proteomes" id="UP001151760"/>
    </source>
</evidence>
<accession>A0ABQ5HQ93</accession>
<keyword evidence="2" id="KW-1185">Reference proteome</keyword>
<dbReference type="Proteomes" id="UP001151760">
    <property type="component" value="Unassembled WGS sequence"/>
</dbReference>
<reference evidence="1" key="1">
    <citation type="journal article" date="2022" name="Int. J. Mol. Sci.">
        <title>Draft Genome of Tanacetum Coccineum: Genomic Comparison of Closely Related Tanacetum-Family Plants.</title>
        <authorList>
            <person name="Yamashiro T."/>
            <person name="Shiraishi A."/>
            <person name="Nakayama K."/>
            <person name="Satake H."/>
        </authorList>
    </citation>
    <scope>NUCLEOTIDE SEQUENCE</scope>
</reference>
<reference evidence="1" key="2">
    <citation type="submission" date="2022-01" db="EMBL/GenBank/DDBJ databases">
        <authorList>
            <person name="Yamashiro T."/>
            <person name="Shiraishi A."/>
            <person name="Satake H."/>
            <person name="Nakayama K."/>
        </authorList>
    </citation>
    <scope>NUCLEOTIDE SEQUENCE</scope>
</reference>
<comment type="caution">
    <text evidence="1">The sequence shown here is derived from an EMBL/GenBank/DDBJ whole genome shotgun (WGS) entry which is preliminary data.</text>
</comment>
<gene>
    <name evidence="1" type="ORF">Tco_1078876</name>
</gene>
<sequence length="87" mass="10061">MERGTPSTTKNTYSLLHNITTDKDGVPPTKRLFRVTKLDPIPEFICPWGKFGDPGQPIMIWAMVNSLDQRDFNLPENIFNLELKRRT</sequence>
<organism evidence="1 2">
    <name type="scientific">Tanacetum coccineum</name>
    <dbReference type="NCBI Taxonomy" id="301880"/>
    <lineage>
        <taxon>Eukaryota</taxon>
        <taxon>Viridiplantae</taxon>
        <taxon>Streptophyta</taxon>
        <taxon>Embryophyta</taxon>
        <taxon>Tracheophyta</taxon>
        <taxon>Spermatophyta</taxon>
        <taxon>Magnoliopsida</taxon>
        <taxon>eudicotyledons</taxon>
        <taxon>Gunneridae</taxon>
        <taxon>Pentapetalae</taxon>
        <taxon>asterids</taxon>
        <taxon>campanulids</taxon>
        <taxon>Asterales</taxon>
        <taxon>Asteraceae</taxon>
        <taxon>Asteroideae</taxon>
        <taxon>Anthemideae</taxon>
        <taxon>Anthemidinae</taxon>
        <taxon>Tanacetum</taxon>
    </lineage>
</organism>
<protein>
    <submittedName>
        <fullName evidence="1">Uncharacterized protein</fullName>
    </submittedName>
</protein>
<evidence type="ECO:0000313" key="1">
    <source>
        <dbReference type="EMBL" id="GJT90031.1"/>
    </source>
</evidence>